<dbReference type="GO" id="GO:0005789">
    <property type="term" value="C:endoplasmic reticulum membrane"/>
    <property type="evidence" value="ECO:0007669"/>
    <property type="project" value="UniProtKB-SubCell"/>
</dbReference>
<keyword evidence="5" id="KW-0256">Endoplasmic reticulum</keyword>
<keyword evidence="4 5" id="KW-0472">Membrane</keyword>
<feature type="transmembrane region" description="Helical" evidence="5">
    <location>
        <begin position="99"/>
        <end position="116"/>
    </location>
</feature>
<dbReference type="GO" id="GO:0005458">
    <property type="term" value="F:GDP-mannose transmembrane transporter activity"/>
    <property type="evidence" value="ECO:0007669"/>
    <property type="project" value="EnsemblFungi"/>
</dbReference>
<dbReference type="InterPro" id="IPR037185">
    <property type="entry name" value="EmrE-like"/>
</dbReference>
<proteinExistence type="inferred from homology"/>
<evidence type="ECO:0000313" key="6">
    <source>
        <dbReference type="EMBL" id="ELA42724.1"/>
    </source>
</evidence>
<protein>
    <recommendedName>
        <fullName evidence="5">GDP-mannose transporter</fullName>
        <shortName evidence="5">GMT</shortName>
    </recommendedName>
</protein>
<sequence>MRNKIFEKSVVVSVYLASSAITFDLNKYIISVLNFKMHYLLIIVQSILIVGIILGQSLCTKTSIHYSNINKWWITSALLTAMMFTNMKALYYIPLSLFTLYKNSTIILIAILELYFFGKSITVLGCVSFVLMISSSLFGNTVDKIELVGYYWMVANIFSTAAYILYLKKLMVVDMSTRTESVFFTNLLSVPTLFLLSMLFDPMEIPKMTLPLIISIIGSGIAAYFTSFSTAWSMKILSSTSYSMLGAMNKLIVSASGFLVFDENFERVKMLALLVGILSGMVYSLDSIRKRPSATPS</sequence>
<gene>
    <name evidence="6" type="ORF">VICG_00039</name>
</gene>
<dbReference type="RefSeq" id="XP_007603492.1">
    <property type="nucleotide sequence ID" value="XM_007603430.1"/>
</dbReference>
<dbReference type="Proteomes" id="UP000011082">
    <property type="component" value="Unassembled WGS sequence"/>
</dbReference>
<keyword evidence="2 5" id="KW-0812">Transmembrane</keyword>
<evidence type="ECO:0000256" key="1">
    <source>
        <dbReference type="ARBA" id="ARBA00004141"/>
    </source>
</evidence>
<dbReference type="VEuPathDB" id="MicrosporidiaDB:VICG_00039"/>
<feature type="transmembrane region" description="Helical" evidence="5">
    <location>
        <begin position="179"/>
        <end position="200"/>
    </location>
</feature>
<comment type="function">
    <text evidence="5">Involved in the import of GDP-mannose from the cytoplasm into the Golgi lumen.</text>
</comment>
<dbReference type="GO" id="GO:0000139">
    <property type="term" value="C:Golgi membrane"/>
    <property type="evidence" value="ECO:0007669"/>
    <property type="project" value="UniProtKB-SubCell"/>
</dbReference>
<evidence type="ECO:0000313" key="7">
    <source>
        <dbReference type="Proteomes" id="UP000011082"/>
    </source>
</evidence>
<feature type="transmembrane region" description="Helical" evidence="5">
    <location>
        <begin position="123"/>
        <end position="142"/>
    </location>
</feature>
<reference evidence="7" key="1">
    <citation type="submission" date="2011-05" db="EMBL/GenBank/DDBJ databases">
        <title>The genome sequence of Vittaforma corneae strain ATCC 50505.</title>
        <authorList>
            <consortium name="The Broad Institute Genome Sequencing Platform"/>
            <person name="Cuomo C."/>
            <person name="Didier E."/>
            <person name="Bowers L."/>
            <person name="Young S.K."/>
            <person name="Zeng Q."/>
            <person name="Gargeya S."/>
            <person name="Fitzgerald M."/>
            <person name="Haas B."/>
            <person name="Abouelleil A."/>
            <person name="Alvarado L."/>
            <person name="Arachchi H.M."/>
            <person name="Berlin A."/>
            <person name="Chapman S.B."/>
            <person name="Gearin G."/>
            <person name="Goldberg J."/>
            <person name="Griggs A."/>
            <person name="Gujja S."/>
            <person name="Hansen M."/>
            <person name="Heiman D."/>
            <person name="Howarth C."/>
            <person name="Larimer J."/>
            <person name="Lui A."/>
            <person name="MacDonald P.J.P."/>
            <person name="McCowen C."/>
            <person name="Montmayeur A."/>
            <person name="Murphy C."/>
            <person name="Neiman D."/>
            <person name="Pearson M."/>
            <person name="Priest M."/>
            <person name="Roberts A."/>
            <person name="Saif S."/>
            <person name="Shea T."/>
            <person name="Sisk P."/>
            <person name="Stolte C."/>
            <person name="Sykes S."/>
            <person name="Wortman J."/>
            <person name="Nusbaum C."/>
            <person name="Birren B."/>
        </authorList>
    </citation>
    <scope>NUCLEOTIDE SEQUENCE [LARGE SCALE GENOMIC DNA]</scope>
    <source>
        <strain evidence="7">ATCC 50505</strain>
    </source>
</reference>
<keyword evidence="5" id="KW-0968">Cytoplasmic vesicle</keyword>
<dbReference type="PANTHER" id="PTHR11132">
    <property type="entry name" value="SOLUTE CARRIER FAMILY 35"/>
    <property type="match status" value="1"/>
</dbReference>
<dbReference type="InterPro" id="IPR050186">
    <property type="entry name" value="TPT_transporter"/>
</dbReference>
<dbReference type="HOGENOM" id="CLU_025360_1_0_1"/>
<keyword evidence="5" id="KW-0333">Golgi apparatus</keyword>
<feature type="transmembrane region" description="Helical" evidence="5">
    <location>
        <begin position="267"/>
        <end position="285"/>
    </location>
</feature>
<keyword evidence="5" id="KW-0813">Transport</keyword>
<organism evidence="6 7">
    <name type="scientific">Vittaforma corneae (strain ATCC 50505)</name>
    <name type="common">Microsporidian parasite</name>
    <name type="synonym">Nosema corneum</name>
    <dbReference type="NCBI Taxonomy" id="993615"/>
    <lineage>
        <taxon>Eukaryota</taxon>
        <taxon>Fungi</taxon>
        <taxon>Fungi incertae sedis</taxon>
        <taxon>Microsporidia</taxon>
        <taxon>Nosematidae</taxon>
        <taxon>Vittaforma</taxon>
    </lineage>
</organism>
<comment type="subunit">
    <text evidence="5">Homooligomer.</text>
</comment>
<dbReference type="STRING" id="993615.L2GQ41"/>
<dbReference type="GeneID" id="19880757"/>
<comment type="similarity">
    <text evidence="5">Belongs to the TPT transporter family. SLC35D subfamily.</text>
</comment>
<accession>L2GQ41</accession>
<evidence type="ECO:0000256" key="4">
    <source>
        <dbReference type="ARBA" id="ARBA00023136"/>
    </source>
</evidence>
<comment type="subcellular location">
    <subcellularLocation>
        <location evidence="5">Golgi apparatus membrane</location>
        <topology evidence="5">Multi-pass membrane protein</topology>
    </subcellularLocation>
    <subcellularLocation>
        <location evidence="5">Cytoplasmic vesicle membrane</location>
        <topology evidence="5">Multi-pass membrane protein</topology>
    </subcellularLocation>
    <subcellularLocation>
        <location evidence="5">Endoplasmic reticulum membrane</location>
        <topology evidence="5">Multi-pass membrane protein</topology>
    </subcellularLocation>
    <subcellularLocation>
        <location evidence="1">Membrane</location>
        <topology evidence="1">Multi-pass membrane protein</topology>
    </subcellularLocation>
</comment>
<dbReference type="OrthoDB" id="417037at2759"/>
<dbReference type="AlphaFoldDB" id="L2GQ41"/>
<name>L2GQ41_VITCO</name>
<evidence type="ECO:0000256" key="5">
    <source>
        <dbReference type="RuleBase" id="RU367097"/>
    </source>
</evidence>
<dbReference type="GO" id="GO:0030659">
    <property type="term" value="C:cytoplasmic vesicle membrane"/>
    <property type="evidence" value="ECO:0007669"/>
    <property type="project" value="UniProtKB-SubCell"/>
</dbReference>
<dbReference type="InParanoid" id="L2GQ41"/>
<evidence type="ECO:0000256" key="2">
    <source>
        <dbReference type="ARBA" id="ARBA00022692"/>
    </source>
</evidence>
<evidence type="ECO:0000256" key="3">
    <source>
        <dbReference type="ARBA" id="ARBA00022989"/>
    </source>
</evidence>
<keyword evidence="5" id="KW-0762">Sugar transport</keyword>
<feature type="transmembrane region" description="Helical" evidence="5">
    <location>
        <begin position="212"/>
        <end position="232"/>
    </location>
</feature>
<dbReference type="EMBL" id="JH370130">
    <property type="protein sequence ID" value="ELA42724.1"/>
    <property type="molecule type" value="Genomic_DNA"/>
</dbReference>
<dbReference type="OMA" id="WCIRKTS"/>
<feature type="transmembrane region" description="Helical" evidence="5">
    <location>
        <begin position="38"/>
        <end position="60"/>
    </location>
</feature>
<dbReference type="SUPFAM" id="SSF103481">
    <property type="entry name" value="Multidrug resistance efflux transporter EmrE"/>
    <property type="match status" value="1"/>
</dbReference>
<dbReference type="FunCoup" id="L2GQ41">
    <property type="interactions" value="57"/>
</dbReference>
<keyword evidence="3 5" id="KW-1133">Transmembrane helix</keyword>
<feature type="transmembrane region" description="Helical" evidence="5">
    <location>
        <begin position="148"/>
        <end position="167"/>
    </location>
</feature>
<keyword evidence="7" id="KW-1185">Reference proteome</keyword>